<accession>A0ABD3C2G6</accession>
<name>A0ABD3C2G6_9LAMI</name>
<dbReference type="Proteomes" id="UP001632038">
    <property type="component" value="Unassembled WGS sequence"/>
</dbReference>
<evidence type="ECO:0000313" key="1">
    <source>
        <dbReference type="EMBL" id="KAL3623742.1"/>
    </source>
</evidence>
<gene>
    <name evidence="1" type="ORF">CASFOL_032558</name>
</gene>
<dbReference type="EMBL" id="JAVIJP010000054">
    <property type="protein sequence ID" value="KAL3623742.1"/>
    <property type="molecule type" value="Genomic_DNA"/>
</dbReference>
<sequence>MVVVGFRGGTFKRIFLFSAANRRRLIGFRRHCFFRSILWYVVAVLRSSRRKGFRRGAEDGITEKIVSVLKNRGIENLFPIEIQEFRKVMDLKPFKLDIDDLLHEFAELIVDQLLWLNSKGSGLQRNSNLYLRLALPLTMVSLCSHCMHIPLDLFICALYVLQITKVLGDQEFAAADPAIEEIIKPSCKHNIQLSITKGRHYIGRVETNSLRSTSTGKQLRKTKLQDDMGKQVEITLWPEKRHLIGDEVVAGDIVTITSTMVIEHNGRLQLESTYLTTAVINPDVPQTVEHITRLRGLPAVQSTEPEEQTVTLLDLKLSTQQNIQGSRNFICDAKIAHIHEDRGWYYVLCSKCSNKLYPEQDSNNLIFVCKDDDDITPNFRYCR</sequence>
<dbReference type="Gene3D" id="2.40.50.140">
    <property type="entry name" value="Nucleic acid-binding proteins"/>
    <property type="match status" value="2"/>
</dbReference>
<organism evidence="1 2">
    <name type="scientific">Castilleja foliolosa</name>
    <dbReference type="NCBI Taxonomy" id="1961234"/>
    <lineage>
        <taxon>Eukaryota</taxon>
        <taxon>Viridiplantae</taxon>
        <taxon>Streptophyta</taxon>
        <taxon>Embryophyta</taxon>
        <taxon>Tracheophyta</taxon>
        <taxon>Spermatophyta</taxon>
        <taxon>Magnoliopsida</taxon>
        <taxon>eudicotyledons</taxon>
        <taxon>Gunneridae</taxon>
        <taxon>Pentapetalae</taxon>
        <taxon>asterids</taxon>
        <taxon>lamiids</taxon>
        <taxon>Lamiales</taxon>
        <taxon>Orobanchaceae</taxon>
        <taxon>Pedicularideae</taxon>
        <taxon>Castillejinae</taxon>
        <taxon>Castilleja</taxon>
    </lineage>
</organism>
<protein>
    <submittedName>
        <fullName evidence="1">Uncharacterized protein</fullName>
    </submittedName>
</protein>
<proteinExistence type="predicted"/>
<keyword evidence="2" id="KW-1185">Reference proteome</keyword>
<dbReference type="SUPFAM" id="SSF50249">
    <property type="entry name" value="Nucleic acid-binding proteins"/>
    <property type="match status" value="1"/>
</dbReference>
<reference evidence="2" key="1">
    <citation type="journal article" date="2024" name="IScience">
        <title>Strigolactones Initiate the Formation of Haustorium-like Structures in Castilleja.</title>
        <authorList>
            <person name="Buerger M."/>
            <person name="Peterson D."/>
            <person name="Chory J."/>
        </authorList>
    </citation>
    <scope>NUCLEOTIDE SEQUENCE [LARGE SCALE GENOMIC DNA]</scope>
</reference>
<evidence type="ECO:0000313" key="2">
    <source>
        <dbReference type="Proteomes" id="UP001632038"/>
    </source>
</evidence>
<comment type="caution">
    <text evidence="1">The sequence shown here is derived from an EMBL/GenBank/DDBJ whole genome shotgun (WGS) entry which is preliminary data.</text>
</comment>
<dbReference type="PANTHER" id="PTHR47165">
    <property type="entry name" value="OS03G0429900 PROTEIN"/>
    <property type="match status" value="1"/>
</dbReference>
<dbReference type="InterPro" id="IPR012340">
    <property type="entry name" value="NA-bd_OB-fold"/>
</dbReference>
<dbReference type="AlphaFoldDB" id="A0ABD3C2G6"/>
<dbReference type="PANTHER" id="PTHR47165:SF4">
    <property type="entry name" value="OS03G0429900 PROTEIN"/>
    <property type="match status" value="1"/>
</dbReference>